<organism evidence="2">
    <name type="scientific">Lepeophtheirus salmonis</name>
    <name type="common">Salmon louse</name>
    <name type="synonym">Caligus salmonis</name>
    <dbReference type="NCBI Taxonomy" id="72036"/>
    <lineage>
        <taxon>Eukaryota</taxon>
        <taxon>Metazoa</taxon>
        <taxon>Ecdysozoa</taxon>
        <taxon>Arthropoda</taxon>
        <taxon>Crustacea</taxon>
        <taxon>Multicrustacea</taxon>
        <taxon>Hexanauplia</taxon>
        <taxon>Copepoda</taxon>
        <taxon>Siphonostomatoida</taxon>
        <taxon>Caligidae</taxon>
        <taxon>Lepeophtheirus</taxon>
    </lineage>
</organism>
<evidence type="ECO:0000313" key="2">
    <source>
        <dbReference type="EMBL" id="CDW48959.1"/>
    </source>
</evidence>
<keyword evidence="1" id="KW-0472">Membrane</keyword>
<keyword evidence="1" id="KW-1133">Transmembrane helix</keyword>
<reference evidence="2" key="1">
    <citation type="submission" date="2014-05" db="EMBL/GenBank/DDBJ databases">
        <authorList>
            <person name="Chronopoulou M."/>
        </authorList>
    </citation>
    <scope>NUCLEOTIDE SEQUENCE</scope>
    <source>
        <tissue evidence="2">Whole organism</tissue>
    </source>
</reference>
<protein>
    <submittedName>
        <fullName evidence="2">Uncharacterized protein</fullName>
    </submittedName>
</protein>
<keyword evidence="1" id="KW-0812">Transmembrane</keyword>
<dbReference type="AlphaFoldDB" id="A0A0K2VES8"/>
<accession>A0A0K2VES8</accession>
<proteinExistence type="predicted"/>
<feature type="transmembrane region" description="Helical" evidence="1">
    <location>
        <begin position="31"/>
        <end position="49"/>
    </location>
</feature>
<sequence length="52" mass="6322">MCSNNRKFLIFHDLREFFKTIFCRTRPIERLLIALLYFLPLLVLIRTFLGAF</sequence>
<dbReference type="EMBL" id="HACA01031598">
    <property type="protein sequence ID" value="CDW48959.1"/>
    <property type="molecule type" value="Transcribed_RNA"/>
</dbReference>
<name>A0A0K2VES8_LEPSM</name>
<evidence type="ECO:0000256" key="1">
    <source>
        <dbReference type="SAM" id="Phobius"/>
    </source>
</evidence>